<dbReference type="Pfam" id="PF00931">
    <property type="entry name" value="NB-ARC"/>
    <property type="match status" value="1"/>
</dbReference>
<feature type="transmembrane region" description="Helical" evidence="1">
    <location>
        <begin position="155"/>
        <end position="178"/>
    </location>
</feature>
<name>A0ABD1SLR1_9LAMI</name>
<gene>
    <name evidence="3" type="ORF">Fot_34420</name>
</gene>
<reference evidence="4" key="1">
    <citation type="submission" date="2024-07" db="EMBL/GenBank/DDBJ databases">
        <title>Two chromosome-level genome assemblies of Korean endemic species Abeliophyllum distichum and Forsythia ovata (Oleaceae).</title>
        <authorList>
            <person name="Jang H."/>
        </authorList>
    </citation>
    <scope>NUCLEOTIDE SEQUENCE [LARGE SCALE GENOMIC DNA]</scope>
</reference>
<feature type="domain" description="NB-ARC" evidence="2">
    <location>
        <begin position="50"/>
        <end position="105"/>
    </location>
</feature>
<dbReference type="Gene3D" id="3.40.50.300">
    <property type="entry name" value="P-loop containing nucleotide triphosphate hydrolases"/>
    <property type="match status" value="1"/>
</dbReference>
<keyword evidence="1" id="KW-0812">Transmembrane</keyword>
<protein>
    <submittedName>
        <fullName evidence="3">P-loop containing nucleoside triphosphate hydrolase</fullName>
    </submittedName>
</protein>
<organism evidence="3 4">
    <name type="scientific">Forsythia ovata</name>
    <dbReference type="NCBI Taxonomy" id="205694"/>
    <lineage>
        <taxon>Eukaryota</taxon>
        <taxon>Viridiplantae</taxon>
        <taxon>Streptophyta</taxon>
        <taxon>Embryophyta</taxon>
        <taxon>Tracheophyta</taxon>
        <taxon>Spermatophyta</taxon>
        <taxon>Magnoliopsida</taxon>
        <taxon>eudicotyledons</taxon>
        <taxon>Gunneridae</taxon>
        <taxon>Pentapetalae</taxon>
        <taxon>asterids</taxon>
        <taxon>lamiids</taxon>
        <taxon>Lamiales</taxon>
        <taxon>Oleaceae</taxon>
        <taxon>Forsythieae</taxon>
        <taxon>Forsythia</taxon>
    </lineage>
</organism>
<accession>A0ABD1SLR1</accession>
<dbReference type="GO" id="GO:0016787">
    <property type="term" value="F:hydrolase activity"/>
    <property type="evidence" value="ECO:0007669"/>
    <property type="project" value="UniProtKB-KW"/>
</dbReference>
<comment type="caution">
    <text evidence="3">The sequence shown here is derived from an EMBL/GenBank/DDBJ whole genome shotgun (WGS) entry which is preliminary data.</text>
</comment>
<proteinExistence type="predicted"/>
<dbReference type="EMBL" id="JBFOLJ010000010">
    <property type="protein sequence ID" value="KAL2500572.1"/>
    <property type="molecule type" value="Genomic_DNA"/>
</dbReference>
<evidence type="ECO:0000259" key="2">
    <source>
        <dbReference type="Pfam" id="PF00931"/>
    </source>
</evidence>
<sequence length="189" mass="21646">MDEAVEEEAIISQVLVNRRENMIYPLREDIMYTSNLLPYRVFNQQDNKLNNLFSKTIGNCAIGIVGMSGSGKSELAMNIYINSTMTVVFEHMLWVDLSKAMDSEQKYECNISEKKKRVGKKSKLLGILTLLPYLRTRLYGDILENQKSDTGNQTVYMLGLNFGFICGLNYLVVFPSLFSNFANQLRIWV</sequence>
<keyword evidence="1" id="KW-0472">Membrane</keyword>
<dbReference type="InterPro" id="IPR027417">
    <property type="entry name" value="P-loop_NTPase"/>
</dbReference>
<evidence type="ECO:0000313" key="3">
    <source>
        <dbReference type="EMBL" id="KAL2500572.1"/>
    </source>
</evidence>
<evidence type="ECO:0000313" key="4">
    <source>
        <dbReference type="Proteomes" id="UP001604277"/>
    </source>
</evidence>
<keyword evidence="3" id="KW-0378">Hydrolase</keyword>
<dbReference type="AlphaFoldDB" id="A0ABD1SLR1"/>
<dbReference type="Proteomes" id="UP001604277">
    <property type="component" value="Unassembled WGS sequence"/>
</dbReference>
<keyword evidence="1" id="KW-1133">Transmembrane helix</keyword>
<evidence type="ECO:0000256" key="1">
    <source>
        <dbReference type="SAM" id="Phobius"/>
    </source>
</evidence>
<dbReference type="InterPro" id="IPR002182">
    <property type="entry name" value="NB-ARC"/>
</dbReference>
<dbReference type="SUPFAM" id="SSF52540">
    <property type="entry name" value="P-loop containing nucleoside triphosphate hydrolases"/>
    <property type="match status" value="1"/>
</dbReference>
<keyword evidence="4" id="KW-1185">Reference proteome</keyword>